<name>A0ABY2XLI4_9GAMM</name>
<evidence type="ECO:0000313" key="8">
    <source>
        <dbReference type="Proteomes" id="UP000739180"/>
    </source>
</evidence>
<evidence type="ECO:0000256" key="5">
    <source>
        <dbReference type="SAM" id="SignalP"/>
    </source>
</evidence>
<feature type="domain" description="Cytochrome c" evidence="6">
    <location>
        <begin position="106"/>
        <end position="196"/>
    </location>
</feature>
<dbReference type="PANTHER" id="PTHR33751:SF11">
    <property type="entry name" value="BLL4483 PROTEIN"/>
    <property type="match status" value="1"/>
</dbReference>
<accession>A0ABY2XLI4</accession>
<comment type="caution">
    <text evidence="7">The sequence shown here is derived from an EMBL/GenBank/DDBJ whole genome shotgun (WGS) entry which is preliminary data.</text>
</comment>
<proteinExistence type="predicted"/>
<dbReference type="Gene3D" id="1.10.760.10">
    <property type="entry name" value="Cytochrome c-like domain"/>
    <property type="match status" value="2"/>
</dbReference>
<evidence type="ECO:0000256" key="1">
    <source>
        <dbReference type="ARBA" id="ARBA00022617"/>
    </source>
</evidence>
<keyword evidence="5" id="KW-0732">Signal</keyword>
<dbReference type="RefSeq" id="WP_138772792.1">
    <property type="nucleotide sequence ID" value="NZ_JBHSSX010000008.1"/>
</dbReference>
<organism evidence="7 8">
    <name type="scientific">Alloalcanivorax gelatiniphagus</name>
    <dbReference type="NCBI Taxonomy" id="1194167"/>
    <lineage>
        <taxon>Bacteria</taxon>
        <taxon>Pseudomonadati</taxon>
        <taxon>Pseudomonadota</taxon>
        <taxon>Gammaproteobacteria</taxon>
        <taxon>Oceanospirillales</taxon>
        <taxon>Alcanivoracaceae</taxon>
        <taxon>Alloalcanivorax</taxon>
    </lineage>
</organism>
<keyword evidence="1 4" id="KW-0349">Heme</keyword>
<evidence type="ECO:0000256" key="4">
    <source>
        <dbReference type="PROSITE-ProRule" id="PRU00433"/>
    </source>
</evidence>
<feature type="signal peptide" evidence="5">
    <location>
        <begin position="1"/>
        <end position="19"/>
    </location>
</feature>
<keyword evidence="8" id="KW-1185">Reference proteome</keyword>
<dbReference type="Proteomes" id="UP000739180">
    <property type="component" value="Unassembled WGS sequence"/>
</dbReference>
<dbReference type="PROSITE" id="PS51007">
    <property type="entry name" value="CYTC"/>
    <property type="match status" value="2"/>
</dbReference>
<dbReference type="SUPFAM" id="SSF46626">
    <property type="entry name" value="Cytochrome c"/>
    <property type="match status" value="2"/>
</dbReference>
<dbReference type="Pfam" id="PF00034">
    <property type="entry name" value="Cytochrom_C"/>
    <property type="match status" value="2"/>
</dbReference>
<dbReference type="InterPro" id="IPR009056">
    <property type="entry name" value="Cyt_c-like_dom"/>
</dbReference>
<evidence type="ECO:0000256" key="3">
    <source>
        <dbReference type="ARBA" id="ARBA00023004"/>
    </source>
</evidence>
<dbReference type="InterPro" id="IPR024167">
    <property type="entry name" value="Cytochrome_c4-like"/>
</dbReference>
<reference evidence="7 8" key="1">
    <citation type="submission" date="2019-05" db="EMBL/GenBank/DDBJ databases">
        <title>Genome of Alcanivorax gelatiniphagus, an oil degrading marine bacteria.</title>
        <authorList>
            <person name="Kwon K.K."/>
        </authorList>
    </citation>
    <scope>NUCLEOTIDE SEQUENCE [LARGE SCALE GENOMIC DNA]</scope>
    <source>
        <strain evidence="7 8">MEBiC 08158</strain>
    </source>
</reference>
<dbReference type="InterPro" id="IPR050597">
    <property type="entry name" value="Cytochrome_c_Oxidase_Subunit"/>
</dbReference>
<gene>
    <name evidence="7" type="ORF">FGS76_11520</name>
</gene>
<dbReference type="PIRSF" id="PIRSF000005">
    <property type="entry name" value="Cytochrome_c4"/>
    <property type="match status" value="1"/>
</dbReference>
<protein>
    <submittedName>
        <fullName evidence="7">C-type cytochrome</fullName>
    </submittedName>
</protein>
<feature type="chain" id="PRO_5047311329" evidence="5">
    <location>
        <begin position="20"/>
        <end position="205"/>
    </location>
</feature>
<dbReference type="PANTHER" id="PTHR33751">
    <property type="entry name" value="CBB3-TYPE CYTOCHROME C OXIDASE SUBUNIT FIXP"/>
    <property type="match status" value="1"/>
</dbReference>
<dbReference type="PROSITE" id="PS51257">
    <property type="entry name" value="PROKAR_LIPOPROTEIN"/>
    <property type="match status" value="1"/>
</dbReference>
<feature type="domain" description="Cytochrome c" evidence="6">
    <location>
        <begin position="4"/>
        <end position="95"/>
    </location>
</feature>
<evidence type="ECO:0000259" key="6">
    <source>
        <dbReference type="PROSITE" id="PS51007"/>
    </source>
</evidence>
<dbReference type="InterPro" id="IPR036909">
    <property type="entry name" value="Cyt_c-like_dom_sf"/>
</dbReference>
<evidence type="ECO:0000313" key="7">
    <source>
        <dbReference type="EMBL" id="TMW12118.1"/>
    </source>
</evidence>
<keyword evidence="3 4" id="KW-0408">Iron</keyword>
<dbReference type="EMBL" id="VCQT01000036">
    <property type="protein sequence ID" value="TMW12118.1"/>
    <property type="molecule type" value="Genomic_DNA"/>
</dbReference>
<sequence length="205" mass="21312">MARLSVTLGLCLLFSCAFAQQPPPPAAGSCAACHGQEGQGTAAFPHLAGLGEAYIRRQLDAFASGERANATMKPVASGLSETQRQAVAAYFSSLKMAPADSASAEPPDGPGRELAVHGRWDQELPACVQCHGPDGRGIGEDFPPLAGQPAGYLEDQLKAWRAGQRPAGPQGLMGHIAERLDADDLKAVAQYFAALPAAPKESGHE</sequence>
<evidence type="ECO:0000256" key="2">
    <source>
        <dbReference type="ARBA" id="ARBA00022723"/>
    </source>
</evidence>
<keyword evidence="2 4" id="KW-0479">Metal-binding</keyword>